<keyword evidence="6" id="KW-0949">S-adenosyl-L-methionine</keyword>
<name>A0A5C6TUU4_9SPHN</name>
<dbReference type="InterPro" id="IPR012409">
    <property type="entry name" value="Sirohaem_synth"/>
</dbReference>
<dbReference type="Proteomes" id="UP000321249">
    <property type="component" value="Unassembled WGS sequence"/>
</dbReference>
<evidence type="ECO:0000256" key="8">
    <source>
        <dbReference type="ARBA" id="ARBA00023027"/>
    </source>
</evidence>
<dbReference type="InterPro" id="IPR006367">
    <property type="entry name" value="Sirohaem_synthase_N"/>
</dbReference>
<keyword evidence="8" id="KW-0520">NAD</keyword>
<organism evidence="17 18">
    <name type="scientific">Allosphingosinicella ginsenosidimutans</name>
    <dbReference type="NCBI Taxonomy" id="1176539"/>
    <lineage>
        <taxon>Bacteria</taxon>
        <taxon>Pseudomonadati</taxon>
        <taxon>Pseudomonadota</taxon>
        <taxon>Alphaproteobacteria</taxon>
        <taxon>Sphingomonadales</taxon>
        <taxon>Sphingomonadaceae</taxon>
        <taxon>Allosphingosinicella</taxon>
    </lineage>
</organism>
<dbReference type="Pfam" id="PF13241">
    <property type="entry name" value="NAD_binding_7"/>
    <property type="match status" value="1"/>
</dbReference>
<keyword evidence="3" id="KW-0169">Cobalamin biosynthesis</keyword>
<dbReference type="GO" id="GO:0043115">
    <property type="term" value="F:precorrin-2 dehydrogenase activity"/>
    <property type="evidence" value="ECO:0007669"/>
    <property type="project" value="UniProtKB-EC"/>
</dbReference>
<feature type="active site" description="Proton donor" evidence="14">
    <location>
        <position position="280"/>
    </location>
</feature>
<reference evidence="17 18" key="1">
    <citation type="journal article" date="2015" name="J. Microbiol.">
        <title>Sphingosinicella ginsenosidimutans sp. nov., with ginsenoside converting activity.</title>
        <authorList>
            <person name="Kim J.K."/>
            <person name="Kang M.S."/>
            <person name="Park S.C."/>
            <person name="Kim K.M."/>
            <person name="Choi K."/>
            <person name="Yoon M.H."/>
            <person name="Im W.T."/>
        </authorList>
    </citation>
    <scope>NUCLEOTIDE SEQUENCE [LARGE SCALE GENOMIC DNA]</scope>
    <source>
        <strain evidence="17 18">BS-11</strain>
    </source>
</reference>
<dbReference type="InterPro" id="IPR014777">
    <property type="entry name" value="4pyrrole_Mease_sub1"/>
</dbReference>
<dbReference type="NCBIfam" id="NF004790">
    <property type="entry name" value="PRK06136.1"/>
    <property type="match status" value="1"/>
</dbReference>
<dbReference type="InterPro" id="IPR000878">
    <property type="entry name" value="4pyrrol_Mease"/>
</dbReference>
<evidence type="ECO:0000256" key="10">
    <source>
        <dbReference type="ARBA" id="ARBA00023244"/>
    </source>
</evidence>
<comment type="similarity">
    <text evidence="2">Belongs to the precorrin methyltransferase family.</text>
</comment>
<dbReference type="Gene3D" id="3.30.160.110">
    <property type="entry name" value="Siroheme synthase, domain 2"/>
    <property type="match status" value="1"/>
</dbReference>
<keyword evidence="5 17" id="KW-0808">Transferase</keyword>
<comment type="pathway">
    <text evidence="12">Porphyrin-containing compound metabolism; siroheme biosynthesis; precorrin-2 from uroporphyrinogen III: step 1/1.</text>
</comment>
<dbReference type="CDD" id="cd11642">
    <property type="entry name" value="SUMT"/>
    <property type="match status" value="1"/>
</dbReference>
<evidence type="ECO:0000256" key="14">
    <source>
        <dbReference type="PIRSR" id="PIRSR036426-1"/>
    </source>
</evidence>
<evidence type="ECO:0000256" key="3">
    <source>
        <dbReference type="ARBA" id="ARBA00022573"/>
    </source>
</evidence>
<evidence type="ECO:0000256" key="1">
    <source>
        <dbReference type="ARBA" id="ARBA00005010"/>
    </source>
</evidence>
<dbReference type="InterPro" id="IPR035996">
    <property type="entry name" value="4pyrrol_Methylase_sf"/>
</dbReference>
<dbReference type="PANTHER" id="PTHR45790:SF3">
    <property type="entry name" value="S-ADENOSYL-L-METHIONINE-DEPENDENT UROPORPHYRINOGEN III METHYLTRANSFERASE, CHLOROPLASTIC"/>
    <property type="match status" value="1"/>
</dbReference>
<dbReference type="NCBIfam" id="TIGR01469">
    <property type="entry name" value="cobA_cysG_Cterm"/>
    <property type="match status" value="1"/>
</dbReference>
<evidence type="ECO:0000256" key="13">
    <source>
        <dbReference type="ARBA" id="ARBA00047561"/>
    </source>
</evidence>
<evidence type="ECO:0000313" key="18">
    <source>
        <dbReference type="Proteomes" id="UP000321249"/>
    </source>
</evidence>
<dbReference type="GO" id="GO:0004851">
    <property type="term" value="F:uroporphyrin-III C-methyltransferase activity"/>
    <property type="evidence" value="ECO:0007669"/>
    <property type="project" value="UniProtKB-EC"/>
</dbReference>
<dbReference type="GO" id="GO:0032259">
    <property type="term" value="P:methylation"/>
    <property type="evidence" value="ECO:0007669"/>
    <property type="project" value="UniProtKB-KW"/>
</dbReference>
<evidence type="ECO:0000256" key="12">
    <source>
        <dbReference type="ARBA" id="ARBA00025705"/>
    </source>
</evidence>
<comment type="pathway">
    <text evidence="1">Porphyrin-containing compound metabolism; siroheme biosynthesis; sirohydrochlorin from precorrin-2: step 1/1.</text>
</comment>
<comment type="catalytic activity">
    <reaction evidence="13">
        <text>precorrin-2 + NAD(+) = sirohydrochlorin + NADH + 2 H(+)</text>
        <dbReference type="Rhea" id="RHEA:15613"/>
        <dbReference type="ChEBI" id="CHEBI:15378"/>
        <dbReference type="ChEBI" id="CHEBI:57540"/>
        <dbReference type="ChEBI" id="CHEBI:57945"/>
        <dbReference type="ChEBI" id="CHEBI:58351"/>
        <dbReference type="ChEBI" id="CHEBI:58827"/>
        <dbReference type="EC" id="1.3.1.76"/>
    </reaction>
</comment>
<dbReference type="Gene3D" id="3.40.1010.10">
    <property type="entry name" value="Cobalt-precorrin-4 Transmethylase, Domain 1"/>
    <property type="match status" value="1"/>
</dbReference>
<protein>
    <submittedName>
        <fullName evidence="17">Uroporphyrinogen-III C-methyltransferase</fullName>
        <ecNumber evidence="17">2.1.1.107</ecNumber>
    </submittedName>
</protein>
<dbReference type="Pfam" id="PF00590">
    <property type="entry name" value="TP_methylase"/>
    <property type="match status" value="1"/>
</dbReference>
<evidence type="ECO:0000259" key="16">
    <source>
        <dbReference type="Pfam" id="PF10414"/>
    </source>
</evidence>
<dbReference type="EC" id="2.1.1.107" evidence="17"/>
<keyword evidence="4 17" id="KW-0489">Methyltransferase</keyword>
<dbReference type="NCBIfam" id="TIGR01470">
    <property type="entry name" value="cysG_Nterm"/>
    <property type="match status" value="1"/>
</dbReference>
<dbReference type="PANTHER" id="PTHR45790">
    <property type="entry name" value="SIROHEME SYNTHASE-RELATED"/>
    <property type="match status" value="1"/>
</dbReference>
<dbReference type="InterPro" id="IPR003043">
    <property type="entry name" value="Uropor_MeTrfase_CS"/>
</dbReference>
<evidence type="ECO:0000313" key="17">
    <source>
        <dbReference type="EMBL" id="TXC64162.1"/>
    </source>
</evidence>
<dbReference type="PIRSF" id="PIRSF036426">
    <property type="entry name" value="Sirohaem_synth"/>
    <property type="match status" value="1"/>
</dbReference>
<keyword evidence="10" id="KW-0627">Porphyrin biosynthesis</keyword>
<keyword evidence="18" id="KW-1185">Reference proteome</keyword>
<dbReference type="GO" id="GO:0019354">
    <property type="term" value="P:siroheme biosynthetic process"/>
    <property type="evidence" value="ECO:0007669"/>
    <property type="project" value="UniProtKB-UniPathway"/>
</dbReference>
<dbReference type="Gene3D" id="3.40.50.720">
    <property type="entry name" value="NAD(P)-binding Rossmann-like Domain"/>
    <property type="match status" value="1"/>
</dbReference>
<evidence type="ECO:0000256" key="11">
    <source>
        <dbReference type="ARBA" id="ARBA00023268"/>
    </source>
</evidence>
<dbReference type="PROSITE" id="PS00839">
    <property type="entry name" value="SUMT_1"/>
    <property type="match status" value="1"/>
</dbReference>
<evidence type="ECO:0000256" key="9">
    <source>
        <dbReference type="ARBA" id="ARBA00023239"/>
    </source>
</evidence>
<dbReference type="SUPFAM" id="SSF53790">
    <property type="entry name" value="Tetrapyrrole methylase"/>
    <property type="match status" value="1"/>
</dbReference>
<dbReference type="FunFam" id="3.40.1010.10:FF:000001">
    <property type="entry name" value="Siroheme synthase"/>
    <property type="match status" value="1"/>
</dbReference>
<proteinExistence type="inferred from homology"/>
<evidence type="ECO:0000256" key="6">
    <source>
        <dbReference type="ARBA" id="ARBA00022691"/>
    </source>
</evidence>
<dbReference type="AlphaFoldDB" id="A0A5C6TUU4"/>
<dbReference type="OrthoDB" id="9815856at2"/>
<dbReference type="InterPro" id="IPR019478">
    <property type="entry name" value="Sirohaem_synthase_dimer_dom"/>
</dbReference>
<evidence type="ECO:0000256" key="4">
    <source>
        <dbReference type="ARBA" id="ARBA00022603"/>
    </source>
</evidence>
<dbReference type="InterPro" id="IPR036291">
    <property type="entry name" value="NAD(P)-bd_dom_sf"/>
</dbReference>
<dbReference type="GO" id="GO:0009236">
    <property type="term" value="P:cobalamin biosynthetic process"/>
    <property type="evidence" value="ECO:0007669"/>
    <property type="project" value="UniProtKB-KW"/>
</dbReference>
<dbReference type="SUPFAM" id="SSF75615">
    <property type="entry name" value="Siroheme synthase middle domains-like"/>
    <property type="match status" value="1"/>
</dbReference>
<feature type="domain" description="Sirohaem synthase dimerisation" evidence="16">
    <location>
        <begin position="165"/>
        <end position="217"/>
    </location>
</feature>
<feature type="active site" description="Proton acceptor" evidence="14">
    <location>
        <position position="258"/>
    </location>
</feature>
<dbReference type="UniPathway" id="UPA00262">
    <property type="reaction ID" value="UER00211"/>
</dbReference>
<evidence type="ECO:0000256" key="5">
    <source>
        <dbReference type="ARBA" id="ARBA00022679"/>
    </source>
</evidence>
<dbReference type="Gene3D" id="3.30.950.10">
    <property type="entry name" value="Methyltransferase, Cobalt-precorrin-4 Transmethylase, Domain 2"/>
    <property type="match status" value="1"/>
</dbReference>
<dbReference type="InterPro" id="IPR014776">
    <property type="entry name" value="4pyrrole_Mease_sub2"/>
</dbReference>
<feature type="domain" description="Tetrapyrrole methylase" evidence="15">
    <location>
        <begin position="227"/>
        <end position="437"/>
    </location>
</feature>
<dbReference type="GO" id="GO:0051287">
    <property type="term" value="F:NAD binding"/>
    <property type="evidence" value="ECO:0007669"/>
    <property type="project" value="InterPro"/>
</dbReference>
<dbReference type="Pfam" id="PF10414">
    <property type="entry name" value="CysG_dimeriser"/>
    <property type="match status" value="1"/>
</dbReference>
<comment type="caution">
    <text evidence="17">The sequence shown here is derived from an EMBL/GenBank/DDBJ whole genome shotgun (WGS) entry which is preliminary data.</text>
</comment>
<dbReference type="NCBIfam" id="NF007922">
    <property type="entry name" value="PRK10637.1"/>
    <property type="match status" value="1"/>
</dbReference>
<dbReference type="GO" id="GO:0051266">
    <property type="term" value="F:sirohydrochlorin ferrochelatase activity"/>
    <property type="evidence" value="ECO:0007669"/>
    <property type="project" value="InterPro"/>
</dbReference>
<sequence length="472" mass="49195">MTRARAPEEQRPARIAPLPSLPVFLRLAGRRAVVAGGTQGAVWKAELLAAAGAEVLVLAGHEAGARLFDGIGATVLARGWREPDLTGAAVAIADLPDEEARRFAAAARAAGAPVNLIDQAGLSDFTVGTIVNRAPIVIGISTDGAAPMLGQAIRSGIESLLPRGLSRWAEAARRWRPELKAVLPEFADRRAFWARFVRRAWADADRAPTEADRRALLAGVEAGARGRVVLVGAGPGDPDLLTLKAARALREATVILYDDLVGPGILDLARREARRIAVGKRGHRLSCPQSEISARLVAFARAGEHVVRLKGGDPMIFGRAAEEIDACRAAGIAVEIVPGISAAQGAAAALGVSLTERETARRVQFVTGHGADGRLPGDVDWRAIADPGATTVVYMPRRTLAAFVERAIAAGLDPATPAAAVAAATRPDQAEVCGPIAGLPGLLRTLDPALPVTVMIGHVLRDVAAAEARKAA</sequence>
<keyword evidence="9" id="KW-0456">Lyase</keyword>
<keyword evidence="11" id="KW-0511">Multifunctional enzyme</keyword>
<dbReference type="InterPro" id="IPR006366">
    <property type="entry name" value="CobA/CysG_C"/>
</dbReference>
<dbReference type="InterPro" id="IPR050161">
    <property type="entry name" value="Siro_Cobalamin_biosynth"/>
</dbReference>
<evidence type="ECO:0000256" key="7">
    <source>
        <dbReference type="ARBA" id="ARBA00023002"/>
    </source>
</evidence>
<dbReference type="EMBL" id="VOQQ01000001">
    <property type="protein sequence ID" value="TXC64162.1"/>
    <property type="molecule type" value="Genomic_DNA"/>
</dbReference>
<keyword evidence="7" id="KW-0560">Oxidoreductase</keyword>
<dbReference type="SUPFAM" id="SSF51735">
    <property type="entry name" value="NAD(P)-binding Rossmann-fold domains"/>
    <property type="match status" value="1"/>
</dbReference>
<gene>
    <name evidence="17" type="primary">cobA</name>
    <name evidence="17" type="ORF">FRZ32_11125</name>
</gene>
<evidence type="ECO:0000259" key="15">
    <source>
        <dbReference type="Pfam" id="PF00590"/>
    </source>
</evidence>
<accession>A0A5C6TUU4</accession>
<evidence type="ECO:0000256" key="2">
    <source>
        <dbReference type="ARBA" id="ARBA00005879"/>
    </source>
</evidence>
<dbReference type="RefSeq" id="WP_147043568.1">
    <property type="nucleotide sequence ID" value="NZ_BAABIR010000001.1"/>
</dbReference>